<dbReference type="InterPro" id="IPR011009">
    <property type="entry name" value="Kinase-like_dom_sf"/>
</dbReference>
<evidence type="ECO:0000256" key="2">
    <source>
        <dbReference type="ARBA" id="ARBA00022741"/>
    </source>
</evidence>
<keyword evidence="2 5" id="KW-0547">Nucleotide-binding</keyword>
<dbReference type="InterPro" id="IPR008271">
    <property type="entry name" value="Ser/Thr_kinase_AS"/>
</dbReference>
<gene>
    <name evidence="8" type="ORF">GPA27_20490</name>
</gene>
<dbReference type="PANTHER" id="PTHR43289:SF6">
    <property type="entry name" value="SERINE_THREONINE-PROTEIN KINASE NEKL-3"/>
    <property type="match status" value="1"/>
</dbReference>
<feature type="region of interest" description="Disordered" evidence="6">
    <location>
        <begin position="421"/>
        <end position="461"/>
    </location>
</feature>
<dbReference type="Gene3D" id="1.10.510.10">
    <property type="entry name" value="Transferase(Phosphotransferase) domain 1"/>
    <property type="match status" value="1"/>
</dbReference>
<accession>A0ABX1NKR8</accession>
<dbReference type="PROSITE" id="PS50011">
    <property type="entry name" value="PROTEIN_KINASE_DOM"/>
    <property type="match status" value="1"/>
</dbReference>
<dbReference type="InterPro" id="IPR017441">
    <property type="entry name" value="Protein_kinase_ATP_BS"/>
</dbReference>
<dbReference type="Pfam" id="PF00069">
    <property type="entry name" value="Pkinase"/>
    <property type="match status" value="1"/>
</dbReference>
<reference evidence="8 9" key="1">
    <citation type="submission" date="2019-12" db="EMBL/GenBank/DDBJ databases">
        <title>Comparative genomics gives insights into the taxonomy of the Azoarcus-Aromatoleum group and reveals separate origins of nif in the plant-associated Azoarcus and non-plant-associated Aromatoleum sub-groups.</title>
        <authorList>
            <person name="Lafos M."/>
            <person name="Maluk M."/>
            <person name="Batista M."/>
            <person name="Junghare M."/>
            <person name="Carmona M."/>
            <person name="Faoro H."/>
            <person name="Cruz L.M."/>
            <person name="Battistoni F."/>
            <person name="De Souza E."/>
            <person name="Pedrosa F."/>
            <person name="Chen W.-M."/>
            <person name="Poole P.S."/>
            <person name="Dixon R.A."/>
            <person name="James E.K."/>
        </authorList>
    </citation>
    <scope>NUCLEOTIDE SEQUENCE [LARGE SCALE GENOMIC DNA]</scope>
    <source>
        <strain evidence="8 9">T</strain>
    </source>
</reference>
<organism evidence="8 9">
    <name type="scientific">Aromatoleum toluolicum</name>
    <dbReference type="NCBI Taxonomy" id="90060"/>
    <lineage>
        <taxon>Bacteria</taxon>
        <taxon>Pseudomonadati</taxon>
        <taxon>Pseudomonadota</taxon>
        <taxon>Betaproteobacteria</taxon>
        <taxon>Rhodocyclales</taxon>
        <taxon>Rhodocyclaceae</taxon>
        <taxon>Aromatoleum</taxon>
    </lineage>
</organism>
<keyword evidence="1" id="KW-0808">Transferase</keyword>
<keyword evidence="4 5" id="KW-0067">ATP-binding</keyword>
<keyword evidence="3 8" id="KW-0418">Kinase</keyword>
<evidence type="ECO:0000256" key="6">
    <source>
        <dbReference type="SAM" id="MobiDB-lite"/>
    </source>
</evidence>
<evidence type="ECO:0000256" key="1">
    <source>
        <dbReference type="ARBA" id="ARBA00022679"/>
    </source>
</evidence>
<keyword evidence="9" id="KW-1185">Reference proteome</keyword>
<dbReference type="PROSITE" id="PS00108">
    <property type="entry name" value="PROTEIN_KINASE_ST"/>
    <property type="match status" value="1"/>
</dbReference>
<evidence type="ECO:0000313" key="8">
    <source>
        <dbReference type="EMBL" id="NMF99760.1"/>
    </source>
</evidence>
<dbReference type="InterPro" id="IPR000719">
    <property type="entry name" value="Prot_kinase_dom"/>
</dbReference>
<evidence type="ECO:0000313" key="9">
    <source>
        <dbReference type="Proteomes" id="UP000634522"/>
    </source>
</evidence>
<sequence>MATLSHAIHAFQAGGLSSNEFLAQVDRVLSTDKTDYTQLMEVLSEEHTKFPLPPEVYAEVHRRIEHLAEPEQKKGVGTADQTRMLINPGAIFPPEDAASPTPPDGAPERIKGVGETIKGRFRLEECIGFGGMGTVYKALDLRKLEAADRNPYIAIKILNVQFRGHPKSLIALQREAKKAQTLAHPNIVTVYDFDRDGPMVYLTMEYLSGQPLSRLLHAPDFRGMPYADALRIFTGMANALSYAHERGFVHCDFKPANVFLTDKGQVKIIDFGIARVFRRSEEEVEATVFDAGSLGGLTPAYASPEILEHVEPDPRDDVYALACITYELLTGTHPFGRLPATQARNAGLRPQRPKNLPTMQWRALKAALSFDREARTASVAQFLNGMRGEHRLAMPLALGAAGVATAALLAVAVISYWEPSERPETLPASPDRSVATPAPTPQQEAPPPAAPAQPAAPATPPPLPVLSLGAVTPVLAQVPCSALTASVSGPTLQVQGYLPERFGIARFKESLSAIPGVTTLKTDVQQVSDDKCSVIETLAPYWVRNRQAGRLASIQMRGTGTDLTEGDSLIVDVSTPGYESYVHVDYHVLDGSVVHLVPSRRAKAHQAPPNYSATIGTLAGWTISKPFGSELIALLVTPVPLFDTLRPESESRADYLRAVEVRLREIAAKYGQDRIAVDLVQITTHARGR</sequence>
<dbReference type="Gene3D" id="3.30.200.20">
    <property type="entry name" value="Phosphorylase Kinase, domain 1"/>
    <property type="match status" value="1"/>
</dbReference>
<dbReference type="SUPFAM" id="SSF56112">
    <property type="entry name" value="Protein kinase-like (PK-like)"/>
    <property type="match status" value="1"/>
</dbReference>
<dbReference type="Proteomes" id="UP000634522">
    <property type="component" value="Unassembled WGS sequence"/>
</dbReference>
<dbReference type="EMBL" id="WTVS01000053">
    <property type="protein sequence ID" value="NMF99760.1"/>
    <property type="molecule type" value="Genomic_DNA"/>
</dbReference>
<protein>
    <submittedName>
        <fullName evidence="8">Protein kinase</fullName>
    </submittedName>
</protein>
<name>A0ABX1NKR8_9RHOO</name>
<dbReference type="PROSITE" id="PS00107">
    <property type="entry name" value="PROTEIN_KINASE_ATP"/>
    <property type="match status" value="1"/>
</dbReference>
<evidence type="ECO:0000256" key="4">
    <source>
        <dbReference type="ARBA" id="ARBA00022840"/>
    </source>
</evidence>
<feature type="compositionally biased region" description="Pro residues" evidence="6">
    <location>
        <begin position="438"/>
        <end position="451"/>
    </location>
</feature>
<dbReference type="PANTHER" id="PTHR43289">
    <property type="entry name" value="MITOGEN-ACTIVATED PROTEIN KINASE KINASE KINASE 20-RELATED"/>
    <property type="match status" value="1"/>
</dbReference>
<feature type="domain" description="Protein kinase" evidence="7">
    <location>
        <begin position="121"/>
        <end position="393"/>
    </location>
</feature>
<evidence type="ECO:0000259" key="7">
    <source>
        <dbReference type="PROSITE" id="PS50011"/>
    </source>
</evidence>
<proteinExistence type="predicted"/>
<dbReference type="CDD" id="cd14014">
    <property type="entry name" value="STKc_PknB_like"/>
    <property type="match status" value="1"/>
</dbReference>
<dbReference type="GO" id="GO:0016301">
    <property type="term" value="F:kinase activity"/>
    <property type="evidence" value="ECO:0007669"/>
    <property type="project" value="UniProtKB-KW"/>
</dbReference>
<evidence type="ECO:0000256" key="3">
    <source>
        <dbReference type="ARBA" id="ARBA00022777"/>
    </source>
</evidence>
<evidence type="ECO:0000256" key="5">
    <source>
        <dbReference type="PROSITE-ProRule" id="PRU10141"/>
    </source>
</evidence>
<feature type="binding site" evidence="5">
    <location>
        <position position="156"/>
    </location>
    <ligand>
        <name>ATP</name>
        <dbReference type="ChEBI" id="CHEBI:30616"/>
    </ligand>
</feature>
<comment type="caution">
    <text evidence="8">The sequence shown here is derived from an EMBL/GenBank/DDBJ whole genome shotgun (WGS) entry which is preliminary data.</text>
</comment>